<dbReference type="SUPFAM" id="SSF55797">
    <property type="entry name" value="PR-1-like"/>
    <property type="match status" value="1"/>
</dbReference>
<feature type="domain" description="SCP" evidence="3">
    <location>
        <begin position="160"/>
        <end position="321"/>
    </location>
</feature>
<accession>T5ALK8</accession>
<reference evidence="4 5" key="1">
    <citation type="journal article" date="2013" name="Chin. Sci. Bull.">
        <title>Genome survey uncovers the secrets of sex and lifestyle in caterpillar fungus.</title>
        <authorList>
            <person name="Hu X."/>
            <person name="Zhang Y."/>
            <person name="Xiao G."/>
            <person name="Zheng P."/>
            <person name="Xia Y."/>
            <person name="Zhang X."/>
            <person name="St Leger R.J."/>
            <person name="Liu X."/>
            <person name="Wang C."/>
        </authorList>
    </citation>
    <scope>NUCLEOTIDE SEQUENCE [LARGE SCALE GENOMIC DNA]</scope>
    <source>
        <strain evidence="5">Co18 / CGMCC 3.14243</strain>
        <tissue evidence="4">Fruit-body</tissue>
    </source>
</reference>
<name>T5ALK8_OPHSC</name>
<dbReference type="InterPro" id="IPR035940">
    <property type="entry name" value="CAP_sf"/>
</dbReference>
<protein>
    <submittedName>
        <fullName evidence="4">CAP domain protein</fullName>
    </submittedName>
</protein>
<evidence type="ECO:0000256" key="2">
    <source>
        <dbReference type="SAM" id="SignalP"/>
    </source>
</evidence>
<dbReference type="Pfam" id="PF00188">
    <property type="entry name" value="CAP"/>
    <property type="match status" value="1"/>
</dbReference>
<dbReference type="OrthoDB" id="337038at2759"/>
<dbReference type="Proteomes" id="UP000019374">
    <property type="component" value="Unassembled WGS sequence"/>
</dbReference>
<organism evidence="4 5">
    <name type="scientific">Ophiocordyceps sinensis (strain Co18 / CGMCC 3.14243)</name>
    <name type="common">Yarsagumba caterpillar fungus</name>
    <name type="synonym">Hirsutella sinensis</name>
    <dbReference type="NCBI Taxonomy" id="911162"/>
    <lineage>
        <taxon>Eukaryota</taxon>
        <taxon>Fungi</taxon>
        <taxon>Dikarya</taxon>
        <taxon>Ascomycota</taxon>
        <taxon>Pezizomycotina</taxon>
        <taxon>Sordariomycetes</taxon>
        <taxon>Hypocreomycetidae</taxon>
        <taxon>Hypocreales</taxon>
        <taxon>Ophiocordycipitaceae</taxon>
        <taxon>Ophiocordyceps</taxon>
    </lineage>
</organism>
<dbReference type="InterPro" id="IPR014044">
    <property type="entry name" value="CAP_dom"/>
</dbReference>
<dbReference type="Gene3D" id="3.40.33.10">
    <property type="entry name" value="CAP"/>
    <property type="match status" value="1"/>
</dbReference>
<gene>
    <name evidence="4" type="ORF">OCS_00790</name>
</gene>
<keyword evidence="2" id="KW-0732">Signal</keyword>
<sequence length="338" mass="38368">MRCSIFFFVLPLVAALPGAQSTDKPASKKRWLIQQGSLHLSPLEVQQRLAQGWQGFQITQIDPEWTLEKMQQLASKERTEQPGQPFKDDKQNENGENRPLENAYPQVPSTTDRLRPGGSQDESVVDFEGNAVLTDRLKPGDSQDNGQGVEAFKEKTAPTDFINQVLALHNAARTEYGLDETQMLTWSNDAAAAAQRWAEGCWRDHPQTRYPFAQNIASASKSNQTLFGGSDPELEFDMKAMWHAYEAFKAEEQSYDFTIQHRKELFSRGEDYFEKVGHFLIMVSKELGQVGCASHYCPVLRDERGNAWEDEVFVVCNYLQTVWMTDEDPNTVPHKVQA</sequence>
<proteinExistence type="predicted"/>
<dbReference type="EMBL" id="KE652208">
    <property type="protein sequence ID" value="EQL03489.1"/>
    <property type="molecule type" value="Genomic_DNA"/>
</dbReference>
<dbReference type="PANTHER" id="PTHR10334">
    <property type="entry name" value="CYSTEINE-RICH SECRETORY PROTEIN-RELATED"/>
    <property type="match status" value="1"/>
</dbReference>
<dbReference type="SMART" id="SM00198">
    <property type="entry name" value="SCP"/>
    <property type="match status" value="1"/>
</dbReference>
<dbReference type="AlphaFoldDB" id="T5ALK8"/>
<dbReference type="HOGENOM" id="CLU_821591_0_0_1"/>
<feature type="compositionally biased region" description="Basic and acidic residues" evidence="1">
    <location>
        <begin position="75"/>
        <end position="99"/>
    </location>
</feature>
<evidence type="ECO:0000313" key="4">
    <source>
        <dbReference type="EMBL" id="EQL03489.1"/>
    </source>
</evidence>
<feature type="region of interest" description="Disordered" evidence="1">
    <location>
        <begin position="72"/>
        <end position="123"/>
    </location>
</feature>
<feature type="signal peptide" evidence="2">
    <location>
        <begin position="1"/>
        <end position="21"/>
    </location>
</feature>
<evidence type="ECO:0000313" key="5">
    <source>
        <dbReference type="Proteomes" id="UP000019374"/>
    </source>
</evidence>
<evidence type="ECO:0000256" key="1">
    <source>
        <dbReference type="SAM" id="MobiDB-lite"/>
    </source>
</evidence>
<feature type="chain" id="PRO_5004596969" evidence="2">
    <location>
        <begin position="22"/>
        <end position="338"/>
    </location>
</feature>
<dbReference type="CDD" id="cd05380">
    <property type="entry name" value="CAP_euk"/>
    <property type="match status" value="1"/>
</dbReference>
<evidence type="ECO:0000259" key="3">
    <source>
        <dbReference type="SMART" id="SM00198"/>
    </source>
</evidence>
<dbReference type="InterPro" id="IPR001283">
    <property type="entry name" value="CRISP-related"/>
</dbReference>